<feature type="compositionally biased region" description="Polar residues" evidence="7">
    <location>
        <begin position="1"/>
        <end position="25"/>
    </location>
</feature>
<feature type="transmembrane region" description="Helical" evidence="8">
    <location>
        <begin position="58"/>
        <end position="77"/>
    </location>
</feature>
<evidence type="ECO:0000256" key="3">
    <source>
        <dbReference type="ARBA" id="ARBA00022475"/>
    </source>
</evidence>
<dbReference type="SUPFAM" id="SSF103473">
    <property type="entry name" value="MFS general substrate transporter"/>
    <property type="match status" value="1"/>
</dbReference>
<dbReference type="InterPro" id="IPR036259">
    <property type="entry name" value="MFS_trans_sf"/>
</dbReference>
<dbReference type="PANTHER" id="PTHR23513:SF6">
    <property type="entry name" value="MAJOR FACILITATOR SUPERFAMILY ASSOCIATED DOMAIN-CONTAINING PROTEIN"/>
    <property type="match status" value="1"/>
</dbReference>
<feature type="region of interest" description="Disordered" evidence="7">
    <location>
        <begin position="1"/>
        <end position="33"/>
    </location>
</feature>
<evidence type="ECO:0000313" key="10">
    <source>
        <dbReference type="EMBL" id="ATE53878.1"/>
    </source>
</evidence>
<feature type="transmembrane region" description="Helical" evidence="8">
    <location>
        <begin position="254"/>
        <end position="278"/>
    </location>
</feature>
<dbReference type="Proteomes" id="UP000218505">
    <property type="component" value="Chromosome"/>
</dbReference>
<feature type="transmembrane region" description="Helical" evidence="8">
    <location>
        <begin position="337"/>
        <end position="358"/>
    </location>
</feature>
<evidence type="ECO:0000256" key="8">
    <source>
        <dbReference type="SAM" id="Phobius"/>
    </source>
</evidence>
<evidence type="ECO:0000256" key="7">
    <source>
        <dbReference type="SAM" id="MobiDB-lite"/>
    </source>
</evidence>
<dbReference type="InterPro" id="IPR020846">
    <property type="entry name" value="MFS_dom"/>
</dbReference>
<reference evidence="10" key="1">
    <citation type="submission" date="2017-09" db="EMBL/GenBank/DDBJ databases">
        <title>Complete Genome Sequence of ansamitocin-producing Bacterium Actinosynnema pretiosum X47.</title>
        <authorList>
            <person name="Cao G."/>
            <person name="Zong G."/>
            <person name="Zhong C."/>
            <person name="Fu J."/>
        </authorList>
    </citation>
    <scope>NUCLEOTIDE SEQUENCE [LARGE SCALE GENOMIC DNA]</scope>
    <source>
        <strain evidence="10">X47</strain>
    </source>
</reference>
<comment type="subcellular location">
    <subcellularLocation>
        <location evidence="1">Cell membrane</location>
        <topology evidence="1">Multi-pass membrane protein</topology>
    </subcellularLocation>
</comment>
<dbReference type="Pfam" id="PF05977">
    <property type="entry name" value="MFS_3"/>
    <property type="match status" value="1"/>
</dbReference>
<feature type="transmembrane region" description="Helical" evidence="8">
    <location>
        <begin position="83"/>
        <end position="103"/>
    </location>
</feature>
<keyword evidence="2" id="KW-0813">Transport</keyword>
<keyword evidence="11" id="KW-1185">Reference proteome</keyword>
<accession>A0A290Z4F3</accession>
<dbReference type="KEGG" id="apre:CNX65_11715"/>
<keyword evidence="3" id="KW-1003">Cell membrane</keyword>
<dbReference type="PANTHER" id="PTHR23513">
    <property type="entry name" value="INTEGRAL MEMBRANE EFFLUX PROTEIN-RELATED"/>
    <property type="match status" value="1"/>
</dbReference>
<dbReference type="CDD" id="cd06173">
    <property type="entry name" value="MFS_MefA_like"/>
    <property type="match status" value="1"/>
</dbReference>
<dbReference type="InterPro" id="IPR010290">
    <property type="entry name" value="TM_effector"/>
</dbReference>
<sequence length="429" mass="43918">MILNPSSQLTTHNSPHSHPTPTKSRYPTPHPHRHDQPVIRTFAVLSNRDLRLLWLSRAISSFGAWLVVVAIPAHVFAQTGSTTATGLVVAAQYLPPVLLGPLAGALADRLDRRHVMVASDLLRAAAITTLLLPDSDHFWLVYPVMAVESAGTVLFRPAAQAHIPTITGTGPTLTAANSLTALTDGAMRLLGPPLGAALLFTAGYHTLIAADALSYLISAALIARTTRHPRTAPTNTHPSAGAVFLRDNPAPRAIVLSLTLFFAGNAALSALVVPFAVLELGGELQAGLVMSALGAGSLLGAPAITPLMDRIAAHLLLSASLLGIAIGFVLLSSAPTLPPALIAATLVGAAGVLALTSAQTALQRATPTPLLGRVTAVLLMAEAAATLSGSVIGPILAGAPNSSTLITAWTAAALTASGAAVALRGNRYA</sequence>
<dbReference type="GO" id="GO:0022857">
    <property type="term" value="F:transmembrane transporter activity"/>
    <property type="evidence" value="ECO:0007669"/>
    <property type="project" value="InterPro"/>
</dbReference>
<evidence type="ECO:0000256" key="5">
    <source>
        <dbReference type="ARBA" id="ARBA00022989"/>
    </source>
</evidence>
<organism evidence="10 11">
    <name type="scientific">Actinosynnema pretiosum</name>
    <dbReference type="NCBI Taxonomy" id="42197"/>
    <lineage>
        <taxon>Bacteria</taxon>
        <taxon>Bacillati</taxon>
        <taxon>Actinomycetota</taxon>
        <taxon>Actinomycetes</taxon>
        <taxon>Pseudonocardiales</taxon>
        <taxon>Pseudonocardiaceae</taxon>
        <taxon>Actinosynnema</taxon>
    </lineage>
</organism>
<feature type="transmembrane region" description="Helical" evidence="8">
    <location>
        <begin position="370"/>
        <end position="397"/>
    </location>
</feature>
<evidence type="ECO:0000256" key="6">
    <source>
        <dbReference type="ARBA" id="ARBA00023136"/>
    </source>
</evidence>
<dbReference type="EMBL" id="CP023445">
    <property type="protein sequence ID" value="ATE53878.1"/>
    <property type="molecule type" value="Genomic_DNA"/>
</dbReference>
<protein>
    <submittedName>
        <fullName evidence="10">MFS transporter</fullName>
    </submittedName>
</protein>
<keyword evidence="6 8" id="KW-0472">Membrane</keyword>
<evidence type="ECO:0000259" key="9">
    <source>
        <dbReference type="PROSITE" id="PS50850"/>
    </source>
</evidence>
<dbReference type="Gene3D" id="1.20.1250.20">
    <property type="entry name" value="MFS general substrate transporter like domains"/>
    <property type="match status" value="1"/>
</dbReference>
<feature type="transmembrane region" description="Helical" evidence="8">
    <location>
        <begin position="311"/>
        <end position="331"/>
    </location>
</feature>
<dbReference type="PROSITE" id="PS50850">
    <property type="entry name" value="MFS"/>
    <property type="match status" value="1"/>
</dbReference>
<keyword evidence="4 8" id="KW-0812">Transmembrane</keyword>
<feature type="domain" description="Major facilitator superfamily (MFS) profile" evidence="9">
    <location>
        <begin position="250"/>
        <end position="429"/>
    </location>
</feature>
<name>A0A290Z4F3_9PSEU</name>
<evidence type="ECO:0000256" key="1">
    <source>
        <dbReference type="ARBA" id="ARBA00004651"/>
    </source>
</evidence>
<evidence type="ECO:0000313" key="11">
    <source>
        <dbReference type="Proteomes" id="UP000218505"/>
    </source>
</evidence>
<proteinExistence type="predicted"/>
<keyword evidence="5 8" id="KW-1133">Transmembrane helix</keyword>
<feature type="transmembrane region" description="Helical" evidence="8">
    <location>
        <begin position="284"/>
        <end position="304"/>
    </location>
</feature>
<dbReference type="GO" id="GO:0005886">
    <property type="term" value="C:plasma membrane"/>
    <property type="evidence" value="ECO:0007669"/>
    <property type="project" value="UniProtKB-SubCell"/>
</dbReference>
<feature type="transmembrane region" description="Helical" evidence="8">
    <location>
        <begin position="403"/>
        <end position="423"/>
    </location>
</feature>
<gene>
    <name evidence="10" type="ORF">CNX65_11715</name>
</gene>
<evidence type="ECO:0000256" key="4">
    <source>
        <dbReference type="ARBA" id="ARBA00022692"/>
    </source>
</evidence>
<evidence type="ECO:0000256" key="2">
    <source>
        <dbReference type="ARBA" id="ARBA00022448"/>
    </source>
</evidence>
<dbReference type="AlphaFoldDB" id="A0A290Z4F3"/>